<accession>B6UW89</accession>
<dbReference type="EMBL" id="FJ218787">
    <property type="protein sequence ID" value="ACI96868.1"/>
    <property type="molecule type" value="Genomic_DNA"/>
</dbReference>
<proteinExistence type="predicted"/>
<dbReference type="OMA" id="KLCEMKR"/>
<sequence>MASNPDENNKDPKSEVPPGKDDQMTAYVEKYVTRMCYGNDLRTTLTVEKNKKVDVLIAKKYTALNYLTHVDNPQNLVANLQFLHSRNANMLKGLYQVVNAKRNAFQAYDVYCKKVLRVKADMQKQRKCFDEFTGMNYHDLKKIILNSTIEVQEIREKTDLKSVELKKKRELIKASQKSMNNDIRVLSQIERDAM</sequence>
<dbReference type="PhylomeDB" id="B6UW89"/>
<reference evidence="2" key="1">
    <citation type="journal article" date="2009" name="Genetics">
        <title>Molecular population genetics and evolution of Drosophila meiosis genes.</title>
        <authorList>
            <person name="Anderson J.A."/>
            <person name="Gilliland W.D."/>
            <person name="Langley C.H."/>
        </authorList>
    </citation>
    <scope>NUCLEOTIDE SEQUENCE</scope>
    <source>
        <strain evidence="2">Yak</strain>
    </source>
</reference>
<name>B6UW89_DROYA</name>
<dbReference type="OrthoDB" id="7871468at2759"/>
<organism evidence="2">
    <name type="scientific">Drosophila yakuba</name>
    <name type="common">Fruit fly</name>
    <dbReference type="NCBI Taxonomy" id="7245"/>
    <lineage>
        <taxon>Eukaryota</taxon>
        <taxon>Metazoa</taxon>
        <taxon>Ecdysozoa</taxon>
        <taxon>Arthropoda</taxon>
        <taxon>Hexapoda</taxon>
        <taxon>Insecta</taxon>
        <taxon>Pterygota</taxon>
        <taxon>Neoptera</taxon>
        <taxon>Endopterygota</taxon>
        <taxon>Diptera</taxon>
        <taxon>Brachycera</taxon>
        <taxon>Muscomorpha</taxon>
        <taxon>Ephydroidea</taxon>
        <taxon>Drosophilidae</taxon>
        <taxon>Drosophila</taxon>
        <taxon>Sophophora</taxon>
    </lineage>
</organism>
<gene>
    <name evidence="2" type="primary">cona</name>
</gene>
<feature type="compositionally biased region" description="Basic and acidic residues" evidence="1">
    <location>
        <begin position="7"/>
        <end position="22"/>
    </location>
</feature>
<dbReference type="GO" id="GO:0000795">
    <property type="term" value="C:synaptonemal complex"/>
    <property type="evidence" value="ECO:0007669"/>
    <property type="project" value="EnsemblMetazoa"/>
</dbReference>
<dbReference type="AlphaFoldDB" id="B6UW89"/>
<dbReference type="GO" id="GO:0007130">
    <property type="term" value="P:synaptonemal complex assembly"/>
    <property type="evidence" value="ECO:0007669"/>
    <property type="project" value="EnsemblMetazoa"/>
</dbReference>
<protein>
    <submittedName>
        <fullName evidence="2">Corona</fullName>
    </submittedName>
</protein>
<evidence type="ECO:0000256" key="1">
    <source>
        <dbReference type="SAM" id="MobiDB-lite"/>
    </source>
</evidence>
<feature type="region of interest" description="Disordered" evidence="1">
    <location>
        <begin position="1"/>
        <end position="22"/>
    </location>
</feature>
<evidence type="ECO:0000313" key="2">
    <source>
        <dbReference type="EMBL" id="ACI96868.1"/>
    </source>
</evidence>